<gene>
    <name evidence="1" type="ORF">CVN68_07400</name>
</gene>
<dbReference type="Proteomes" id="UP000229081">
    <property type="component" value="Chromosome"/>
</dbReference>
<dbReference type="AlphaFoldDB" id="A0A2K8MGZ1"/>
<dbReference type="OrthoDB" id="7390151at2"/>
<dbReference type="SUPFAM" id="SSF53474">
    <property type="entry name" value="alpha/beta-Hydrolases"/>
    <property type="match status" value="1"/>
</dbReference>
<proteinExistence type="predicted"/>
<keyword evidence="2" id="KW-1185">Reference proteome</keyword>
<reference evidence="1 2" key="1">
    <citation type="submission" date="2017-11" db="EMBL/GenBank/DDBJ databases">
        <title>Complete genome sequence of Sphingomonas sp. Strain Cra20, a psychrotolerant potential plant growth promoting rhizobacteria.</title>
        <authorList>
            <person name="Luo Y."/>
        </authorList>
    </citation>
    <scope>NUCLEOTIDE SEQUENCE [LARGE SCALE GENOMIC DNA]</scope>
    <source>
        <strain evidence="1 2">Cra20</strain>
    </source>
</reference>
<dbReference type="KEGG" id="sphc:CVN68_07400"/>
<evidence type="ECO:0000313" key="1">
    <source>
        <dbReference type="EMBL" id="ATY31816.1"/>
    </source>
</evidence>
<dbReference type="RefSeq" id="WP_100281625.1">
    <property type="nucleotide sequence ID" value="NZ_CP024923.1"/>
</dbReference>
<sequence>MIDYYDWAGGREAMLRFGPDTGPVVVVALPLFEEANRTHAFAVTMLRALAERGVAGALPDLPGQGESLVPTDAVRLAHLRDAFAAATRHAGRPAYALGIRSGALLDSAAMLGGRWHFAPSTGAELLRELERLRRAGGGDEYGGNLISPVLLGELPTAGAAQSRTIRLESDARPADRHVPGAPLWRRSEPDNDPALAALLADDIAAWVRSCES</sequence>
<evidence type="ECO:0008006" key="3">
    <source>
        <dbReference type="Google" id="ProtNLM"/>
    </source>
</evidence>
<dbReference type="InterPro" id="IPR029058">
    <property type="entry name" value="AB_hydrolase_fold"/>
</dbReference>
<protein>
    <recommendedName>
        <fullName evidence="3">Alpha/beta hydrolase</fullName>
    </recommendedName>
</protein>
<accession>A0A2K8MGZ1</accession>
<name>A0A2K8MGZ1_9SPHN</name>
<organism evidence="1 2">
    <name type="scientific">Sphingomonas psychrotolerans</name>
    <dbReference type="NCBI Taxonomy" id="1327635"/>
    <lineage>
        <taxon>Bacteria</taxon>
        <taxon>Pseudomonadati</taxon>
        <taxon>Pseudomonadota</taxon>
        <taxon>Alphaproteobacteria</taxon>
        <taxon>Sphingomonadales</taxon>
        <taxon>Sphingomonadaceae</taxon>
        <taxon>Sphingomonas</taxon>
    </lineage>
</organism>
<evidence type="ECO:0000313" key="2">
    <source>
        <dbReference type="Proteomes" id="UP000229081"/>
    </source>
</evidence>
<dbReference type="EMBL" id="CP024923">
    <property type="protein sequence ID" value="ATY31816.1"/>
    <property type="molecule type" value="Genomic_DNA"/>
</dbReference>